<dbReference type="InterPro" id="IPR008844">
    <property type="entry name" value="Spore_GerAC-like"/>
</dbReference>
<comment type="subcellular location">
    <subcellularLocation>
        <location evidence="1">Membrane</location>
        <topology evidence="1">Lipid-anchor</topology>
    </subcellularLocation>
</comment>
<dbReference type="EMBL" id="CP027059">
    <property type="protein sequence ID" value="UQZ81193.1"/>
    <property type="molecule type" value="Genomic_DNA"/>
</dbReference>
<evidence type="ECO:0000256" key="3">
    <source>
        <dbReference type="ARBA" id="ARBA00022544"/>
    </source>
</evidence>
<keyword evidence="7" id="KW-0449">Lipoprotein</keyword>
<proteinExistence type="inferred from homology"/>
<protein>
    <submittedName>
        <fullName evidence="10">Spore germination protein B3</fullName>
    </submittedName>
</protein>
<dbReference type="InterPro" id="IPR057336">
    <property type="entry name" value="GerAC_N"/>
</dbReference>
<feature type="domain" description="Spore germination GerAC-like C-terminal" evidence="8">
    <location>
        <begin position="208"/>
        <end position="358"/>
    </location>
</feature>
<evidence type="ECO:0000256" key="1">
    <source>
        <dbReference type="ARBA" id="ARBA00004635"/>
    </source>
</evidence>
<dbReference type="InterPro" id="IPR046953">
    <property type="entry name" value="Spore_GerAC-like_C"/>
</dbReference>
<dbReference type="Pfam" id="PF25198">
    <property type="entry name" value="Spore_GerAC_N"/>
    <property type="match status" value="1"/>
</dbReference>
<dbReference type="Gene3D" id="3.30.300.210">
    <property type="entry name" value="Nutrient germinant receptor protein C, domain 3"/>
    <property type="match status" value="1"/>
</dbReference>
<evidence type="ECO:0000256" key="2">
    <source>
        <dbReference type="ARBA" id="ARBA00007886"/>
    </source>
</evidence>
<evidence type="ECO:0000256" key="4">
    <source>
        <dbReference type="ARBA" id="ARBA00022729"/>
    </source>
</evidence>
<dbReference type="NCBIfam" id="TIGR02887">
    <property type="entry name" value="spore_ger_x_C"/>
    <property type="match status" value="1"/>
</dbReference>
<dbReference type="PANTHER" id="PTHR35789">
    <property type="entry name" value="SPORE GERMINATION PROTEIN B3"/>
    <property type="match status" value="1"/>
</dbReference>
<accession>A0ABY4RI54</accession>
<reference evidence="10" key="1">
    <citation type="submission" date="2018-02" db="EMBL/GenBank/DDBJ databases">
        <authorList>
            <person name="Kim S.-K."/>
            <person name="Jung H.-I."/>
            <person name="Lee S.-W."/>
        </authorList>
    </citation>
    <scope>NUCLEOTIDE SEQUENCE</scope>
    <source>
        <strain evidence="10">SK3146</strain>
    </source>
</reference>
<gene>
    <name evidence="10" type="primary">gerBC_4</name>
    <name evidence="10" type="ORF">SK3146_00349</name>
</gene>
<evidence type="ECO:0000256" key="5">
    <source>
        <dbReference type="ARBA" id="ARBA00023136"/>
    </source>
</evidence>
<dbReference type="Pfam" id="PF05504">
    <property type="entry name" value="Spore_GerAC"/>
    <property type="match status" value="1"/>
</dbReference>
<evidence type="ECO:0000256" key="7">
    <source>
        <dbReference type="ARBA" id="ARBA00023288"/>
    </source>
</evidence>
<dbReference type="PROSITE" id="PS51257">
    <property type="entry name" value="PROKAR_LIPOPROTEIN"/>
    <property type="match status" value="1"/>
</dbReference>
<evidence type="ECO:0000259" key="9">
    <source>
        <dbReference type="Pfam" id="PF25198"/>
    </source>
</evidence>
<dbReference type="PANTHER" id="PTHR35789:SF1">
    <property type="entry name" value="SPORE GERMINATION PROTEIN B3"/>
    <property type="match status" value="1"/>
</dbReference>
<dbReference type="InterPro" id="IPR038501">
    <property type="entry name" value="Spore_GerAC_C_sf"/>
</dbReference>
<evidence type="ECO:0000256" key="6">
    <source>
        <dbReference type="ARBA" id="ARBA00023139"/>
    </source>
</evidence>
<keyword evidence="3" id="KW-0309">Germination</keyword>
<evidence type="ECO:0000259" key="8">
    <source>
        <dbReference type="Pfam" id="PF05504"/>
    </source>
</evidence>
<dbReference type="RefSeq" id="WP_249863442.1">
    <property type="nucleotide sequence ID" value="NZ_CP027059.1"/>
</dbReference>
<keyword evidence="5" id="KW-0472">Membrane</keyword>
<dbReference type="Proteomes" id="UP001057134">
    <property type="component" value="Chromosome"/>
</dbReference>
<name>A0ABY4RI54_9BACL</name>
<keyword evidence="4" id="KW-0732">Signal</keyword>
<comment type="similarity">
    <text evidence="2">Belongs to the GerABKC lipoprotein family.</text>
</comment>
<organism evidence="10 11">
    <name type="scientific">Paenibacillus konkukensis</name>
    <dbReference type="NCBI Taxonomy" id="2020716"/>
    <lineage>
        <taxon>Bacteria</taxon>
        <taxon>Bacillati</taxon>
        <taxon>Bacillota</taxon>
        <taxon>Bacilli</taxon>
        <taxon>Bacillales</taxon>
        <taxon>Paenibacillaceae</taxon>
        <taxon>Paenibacillus</taxon>
    </lineage>
</organism>
<evidence type="ECO:0000313" key="10">
    <source>
        <dbReference type="EMBL" id="UQZ81193.1"/>
    </source>
</evidence>
<evidence type="ECO:0000313" key="11">
    <source>
        <dbReference type="Proteomes" id="UP001057134"/>
    </source>
</evidence>
<keyword evidence="11" id="KW-1185">Reference proteome</keyword>
<keyword evidence="6" id="KW-0564">Palmitate</keyword>
<feature type="domain" description="Spore germination protein N-terminal" evidence="9">
    <location>
        <begin position="26"/>
        <end position="195"/>
    </location>
</feature>
<reference evidence="10" key="2">
    <citation type="journal article" date="2021" name="J Anim Sci Technol">
        <title>Complete genome sequence of Paenibacillus konkukensis sp. nov. SK3146 as a potential probiotic strain.</title>
        <authorList>
            <person name="Jung H.I."/>
            <person name="Park S."/>
            <person name="Niu K.M."/>
            <person name="Lee S.W."/>
            <person name="Kothari D."/>
            <person name="Yi K.J."/>
            <person name="Kim S.K."/>
        </authorList>
    </citation>
    <scope>NUCLEOTIDE SEQUENCE</scope>
    <source>
        <strain evidence="10">SK3146</strain>
    </source>
</reference>
<sequence>MSGKRHHWKASAACGLIALILSGCWDSKDIDNRLMVGAIGLEQPKDTSLRLWLRFPLPKATLGEAGKDFFTVSQDGLTVPDAMNKAKYKLPKALESSTARAILLDEKMAKSGINPYLEFAVRERSVPLDAIVAVVRGNMERIFTSPNPTGELSGIYTKLFFEPYSGGTPRKNKTMLWEVYAKLYNPLHANLIPLLSEGTLNSFIFAGNAILINGKIVGELNKSESLMYEIFTHRFHDAEMALMNRSDVRIVHNHNRIATSFEGDTPVISIDCSLITTLIDSSQSLHQKIPQIVEDLKAELTELSRSMFEKTQKQGADVFGFGNHFRSRLQPSQYAKWPEMFKKARINVEFHIDMRNTGLQFLER</sequence>